<keyword evidence="2" id="KW-1185">Reference proteome</keyword>
<dbReference type="InterPro" id="IPR019699">
    <property type="entry name" value="DUF2584"/>
</dbReference>
<dbReference type="OrthoDB" id="2361576at2"/>
<dbReference type="AlphaFoldDB" id="A0A2S7MW12"/>
<dbReference type="EMBL" id="PKOZ01000016">
    <property type="protein sequence ID" value="PQD94002.1"/>
    <property type="molecule type" value="Genomic_DNA"/>
</dbReference>
<dbReference type="InterPro" id="IPR015947">
    <property type="entry name" value="PUA-like_sf"/>
</dbReference>
<evidence type="ECO:0000313" key="2">
    <source>
        <dbReference type="Proteomes" id="UP000239663"/>
    </source>
</evidence>
<reference evidence="1 2" key="1">
    <citation type="submission" date="2017-12" db="EMBL/GenBank/DDBJ databases">
        <title>Taxonomic description and draft genome of Pradoshia cofamensis Gen. nov., sp. nov., a thermotolerant bacillale isolated from anterior gut of earthworm Eisenia fetida.</title>
        <authorList>
            <person name="Saha T."/>
            <person name="Chakraborty R."/>
        </authorList>
    </citation>
    <scope>NUCLEOTIDE SEQUENCE [LARGE SCALE GENOMIC DNA]</scope>
    <source>
        <strain evidence="1 2">EAG3</strain>
    </source>
</reference>
<dbReference type="Pfam" id="PF10763">
    <property type="entry name" value="DUF2584"/>
    <property type="match status" value="1"/>
</dbReference>
<gene>
    <name evidence="1" type="ORF">CYL18_16655</name>
</gene>
<sequence>MGMPMELNTLIVTKSNEKRVQENLFTLQKDGYRIYPIDIPIEIRRTLEGETRGTALIKKVEWENAKTTITYQFISLNSSN</sequence>
<dbReference type="RefSeq" id="WP_104850643.1">
    <property type="nucleotide sequence ID" value="NZ_PKOZ01000016.1"/>
</dbReference>
<protein>
    <submittedName>
        <fullName evidence="1">DUF2584 domain-containing protein</fullName>
    </submittedName>
</protein>
<comment type="caution">
    <text evidence="1">The sequence shown here is derived from an EMBL/GenBank/DDBJ whole genome shotgun (WGS) entry which is preliminary data.</text>
</comment>
<accession>A0A2S7MW12</accession>
<dbReference type="Gene3D" id="2.40.240.20">
    <property type="entry name" value="Hypothetical PUA domain-like, domain 1"/>
    <property type="match status" value="1"/>
</dbReference>
<organism evidence="1 2">
    <name type="scientific">Pradoshia eiseniae</name>
    <dbReference type="NCBI Taxonomy" id="2064768"/>
    <lineage>
        <taxon>Bacteria</taxon>
        <taxon>Bacillati</taxon>
        <taxon>Bacillota</taxon>
        <taxon>Bacilli</taxon>
        <taxon>Bacillales</taxon>
        <taxon>Bacillaceae</taxon>
        <taxon>Pradoshia</taxon>
    </lineage>
</organism>
<name>A0A2S7MW12_9BACI</name>
<dbReference type="SUPFAM" id="SSF88697">
    <property type="entry name" value="PUA domain-like"/>
    <property type="match status" value="1"/>
</dbReference>
<proteinExistence type="predicted"/>
<evidence type="ECO:0000313" key="1">
    <source>
        <dbReference type="EMBL" id="PQD94002.1"/>
    </source>
</evidence>
<dbReference type="Proteomes" id="UP000239663">
    <property type="component" value="Unassembled WGS sequence"/>
</dbReference>